<dbReference type="Pfam" id="PF00440">
    <property type="entry name" value="TetR_N"/>
    <property type="match status" value="1"/>
</dbReference>
<dbReference type="EMBL" id="JACDUR010000010">
    <property type="protein sequence ID" value="MBA2897149.1"/>
    <property type="molecule type" value="Genomic_DNA"/>
</dbReference>
<dbReference type="Gene3D" id="1.10.357.10">
    <property type="entry name" value="Tetracycline Repressor, domain 2"/>
    <property type="match status" value="1"/>
</dbReference>
<organism evidence="6 7">
    <name type="scientific">Nonomuraea soli</name>
    <dbReference type="NCBI Taxonomy" id="1032476"/>
    <lineage>
        <taxon>Bacteria</taxon>
        <taxon>Bacillati</taxon>
        <taxon>Actinomycetota</taxon>
        <taxon>Actinomycetes</taxon>
        <taxon>Streptosporangiales</taxon>
        <taxon>Streptosporangiaceae</taxon>
        <taxon>Nonomuraea</taxon>
    </lineage>
</organism>
<accession>A0A7W0CU07</accession>
<dbReference type="InterPro" id="IPR009057">
    <property type="entry name" value="Homeodomain-like_sf"/>
</dbReference>
<dbReference type="Proteomes" id="UP000530928">
    <property type="component" value="Unassembled WGS sequence"/>
</dbReference>
<name>A0A7W0CU07_9ACTN</name>
<keyword evidence="1" id="KW-0805">Transcription regulation</keyword>
<sequence length="212" mass="22776">MPTGVALRDVRQQLFEAAERVLRRDGANGLTSRAVTDEAGVAKGVLHRHFADFDDFLAELVLERIARLDAQGAELRASAGSGSVAGRLTEALDRLFDPVTVSVVGLVIFRDGLRARLRRAGTAHGIPVLTQAAGMVSGYLRDECEMGRIAADADVDALAPALIGAAHMLYAAHMPYAEREAGRETSREAARPGELRRVVDAVIADVVQRRLL</sequence>
<protein>
    <submittedName>
        <fullName evidence="6">AcrR family transcriptional regulator</fullName>
    </submittedName>
</protein>
<reference evidence="6 7" key="1">
    <citation type="submission" date="2020-07" db="EMBL/GenBank/DDBJ databases">
        <title>Genomic Encyclopedia of Type Strains, Phase IV (KMG-IV): sequencing the most valuable type-strain genomes for metagenomic binning, comparative biology and taxonomic classification.</title>
        <authorList>
            <person name="Goeker M."/>
        </authorList>
    </citation>
    <scope>NUCLEOTIDE SEQUENCE [LARGE SCALE GENOMIC DNA]</scope>
    <source>
        <strain evidence="6 7">DSM 45533</strain>
    </source>
</reference>
<comment type="caution">
    <text evidence="6">The sequence shown here is derived from an EMBL/GenBank/DDBJ whole genome shotgun (WGS) entry which is preliminary data.</text>
</comment>
<dbReference type="AlphaFoldDB" id="A0A7W0CU07"/>
<dbReference type="GO" id="GO:0000976">
    <property type="term" value="F:transcription cis-regulatory region binding"/>
    <property type="evidence" value="ECO:0007669"/>
    <property type="project" value="TreeGrafter"/>
</dbReference>
<dbReference type="GO" id="GO:0003700">
    <property type="term" value="F:DNA-binding transcription factor activity"/>
    <property type="evidence" value="ECO:0007669"/>
    <property type="project" value="TreeGrafter"/>
</dbReference>
<dbReference type="PANTHER" id="PTHR30055">
    <property type="entry name" value="HTH-TYPE TRANSCRIPTIONAL REGULATOR RUTR"/>
    <property type="match status" value="1"/>
</dbReference>
<dbReference type="PANTHER" id="PTHR30055:SF238">
    <property type="entry name" value="MYCOFACTOCIN BIOSYNTHESIS TRANSCRIPTIONAL REGULATOR MFTR-RELATED"/>
    <property type="match status" value="1"/>
</dbReference>
<keyword evidence="3" id="KW-0804">Transcription</keyword>
<feature type="domain" description="HTH tetR-type" evidence="5">
    <location>
        <begin position="8"/>
        <end position="68"/>
    </location>
</feature>
<evidence type="ECO:0000313" key="7">
    <source>
        <dbReference type="Proteomes" id="UP000530928"/>
    </source>
</evidence>
<dbReference type="SUPFAM" id="SSF46689">
    <property type="entry name" value="Homeodomain-like"/>
    <property type="match status" value="1"/>
</dbReference>
<gene>
    <name evidence="6" type="ORF">HNR30_008545</name>
</gene>
<dbReference type="RefSeq" id="WP_181615860.1">
    <property type="nucleotide sequence ID" value="NZ_BAABAM010000010.1"/>
</dbReference>
<dbReference type="InterPro" id="IPR001647">
    <property type="entry name" value="HTH_TetR"/>
</dbReference>
<keyword evidence="7" id="KW-1185">Reference proteome</keyword>
<evidence type="ECO:0000259" key="5">
    <source>
        <dbReference type="PROSITE" id="PS50977"/>
    </source>
</evidence>
<evidence type="ECO:0000256" key="3">
    <source>
        <dbReference type="ARBA" id="ARBA00023163"/>
    </source>
</evidence>
<feature type="DNA-binding region" description="H-T-H motif" evidence="4">
    <location>
        <begin position="31"/>
        <end position="50"/>
    </location>
</feature>
<evidence type="ECO:0000313" key="6">
    <source>
        <dbReference type="EMBL" id="MBA2897149.1"/>
    </source>
</evidence>
<dbReference type="InterPro" id="IPR050109">
    <property type="entry name" value="HTH-type_TetR-like_transc_reg"/>
</dbReference>
<evidence type="ECO:0000256" key="2">
    <source>
        <dbReference type="ARBA" id="ARBA00023125"/>
    </source>
</evidence>
<evidence type="ECO:0000256" key="4">
    <source>
        <dbReference type="PROSITE-ProRule" id="PRU00335"/>
    </source>
</evidence>
<proteinExistence type="predicted"/>
<evidence type="ECO:0000256" key="1">
    <source>
        <dbReference type="ARBA" id="ARBA00023015"/>
    </source>
</evidence>
<dbReference type="PROSITE" id="PS50977">
    <property type="entry name" value="HTH_TETR_2"/>
    <property type="match status" value="1"/>
</dbReference>
<keyword evidence="2 4" id="KW-0238">DNA-binding</keyword>